<dbReference type="SUPFAM" id="SSF56281">
    <property type="entry name" value="Metallo-hydrolase/oxidoreductase"/>
    <property type="match status" value="1"/>
</dbReference>
<evidence type="ECO:0000313" key="4">
    <source>
        <dbReference type="Proteomes" id="UP000198642"/>
    </source>
</evidence>
<dbReference type="STRING" id="237679.SAMN04488072_10290"/>
<dbReference type="Gene3D" id="3.60.15.10">
    <property type="entry name" value="Ribonuclease Z/Hydroxyacylglutathione hydrolase-like"/>
    <property type="match status" value="1"/>
</dbReference>
<dbReference type="InterPro" id="IPR036866">
    <property type="entry name" value="RibonucZ/Hydroxyglut_hydro"/>
</dbReference>
<feature type="domain" description="Metallo-beta-lactamase" evidence="2">
    <location>
        <begin position="18"/>
        <end position="210"/>
    </location>
</feature>
<organism evidence="3 4">
    <name type="scientific">Lentibacillus halodurans</name>
    <dbReference type="NCBI Taxonomy" id="237679"/>
    <lineage>
        <taxon>Bacteria</taxon>
        <taxon>Bacillati</taxon>
        <taxon>Bacillota</taxon>
        <taxon>Bacilli</taxon>
        <taxon>Bacillales</taxon>
        <taxon>Bacillaceae</taxon>
        <taxon>Lentibacillus</taxon>
    </lineage>
</organism>
<dbReference type="AlphaFoldDB" id="A0A1I0VZD0"/>
<dbReference type="EMBL" id="FOJW01000002">
    <property type="protein sequence ID" value="SFA81815.1"/>
    <property type="molecule type" value="Genomic_DNA"/>
</dbReference>
<evidence type="ECO:0000313" key="3">
    <source>
        <dbReference type="EMBL" id="SFA81815.1"/>
    </source>
</evidence>
<dbReference type="GO" id="GO:0042781">
    <property type="term" value="F:3'-tRNA processing endoribonuclease activity"/>
    <property type="evidence" value="ECO:0007669"/>
    <property type="project" value="TreeGrafter"/>
</dbReference>
<gene>
    <name evidence="3" type="ORF">SAMN04488072_10290</name>
</gene>
<reference evidence="3 4" key="1">
    <citation type="submission" date="2016-10" db="EMBL/GenBank/DDBJ databases">
        <authorList>
            <person name="de Groot N.N."/>
        </authorList>
    </citation>
    <scope>NUCLEOTIDE SEQUENCE [LARGE SCALE GENOMIC DNA]</scope>
    <source>
        <strain evidence="3 4">CGMCC 1.3702</strain>
    </source>
</reference>
<evidence type="ECO:0000256" key="1">
    <source>
        <dbReference type="ARBA" id="ARBA00022833"/>
    </source>
</evidence>
<sequence>MKLTIIGCWGGYPAPGGATSAYMLEQDDFTLLIDAGSGSLSKLQSMKHVMNLDAVILSHYHNDHIADIGVLQYAWLVQSYMSDRKEVLPIYGHQEDQYGFKSLTHKHTEGVAYDPAATLEVGPFSITFLKTVHPVPCYGMRITNGEDVIVYTADTAFKEAWYDFAKDADLLVTDCNFYADQDGSAAGHMTSKEGAMIADKANVDELILSHLPQYRDNNDLVKEAKAFYSGSIQLAKEGLVWGKSHNF</sequence>
<protein>
    <submittedName>
        <fullName evidence="3">Ribonuclease BN, tRNA processing enzyme</fullName>
    </submittedName>
</protein>
<proteinExistence type="predicted"/>
<dbReference type="InterPro" id="IPR001279">
    <property type="entry name" value="Metallo-B-lactamas"/>
</dbReference>
<dbReference type="Pfam" id="PF12706">
    <property type="entry name" value="Lactamase_B_2"/>
    <property type="match status" value="1"/>
</dbReference>
<accession>A0A1I0VZD0</accession>
<evidence type="ECO:0000259" key="2">
    <source>
        <dbReference type="SMART" id="SM00849"/>
    </source>
</evidence>
<dbReference type="RefSeq" id="WP_090233474.1">
    <property type="nucleotide sequence ID" value="NZ_FOJW01000002.1"/>
</dbReference>
<dbReference type="OrthoDB" id="9794898at2"/>
<dbReference type="PANTHER" id="PTHR46018:SF4">
    <property type="entry name" value="METALLO-HYDROLASE YHFI-RELATED"/>
    <property type="match status" value="1"/>
</dbReference>
<dbReference type="Proteomes" id="UP000198642">
    <property type="component" value="Unassembled WGS sequence"/>
</dbReference>
<name>A0A1I0VZD0_9BACI</name>
<keyword evidence="1" id="KW-0862">Zinc</keyword>
<dbReference type="PANTHER" id="PTHR46018">
    <property type="entry name" value="ZINC PHOSPHODIESTERASE ELAC PROTEIN 1"/>
    <property type="match status" value="1"/>
</dbReference>
<keyword evidence="4" id="KW-1185">Reference proteome</keyword>
<dbReference type="SMART" id="SM00849">
    <property type="entry name" value="Lactamase_B"/>
    <property type="match status" value="1"/>
</dbReference>
<dbReference type="CDD" id="cd07716">
    <property type="entry name" value="RNaseZ_short-form-like_MBL-fold"/>
    <property type="match status" value="1"/>
</dbReference>